<name>A0ABQ7U9P8_SOLTU</name>
<evidence type="ECO:0000313" key="2">
    <source>
        <dbReference type="Proteomes" id="UP000826656"/>
    </source>
</evidence>
<proteinExistence type="predicted"/>
<sequence>MLVNKAQTCAVILQWRNRCLLVSRSSMHREHLVYNAVEKQVLVGLQSLFAQKTPRGCVGTPPLQCLMSQTGSSGYQPSEAFSLWLEPLFQISFHGPVVLHALPNTPQIYYLFTVNSPSLWCPHTNLSGSRLVSGNPPFCFNNFPPPQQFPNHLAVF</sequence>
<accession>A0ABQ7U9P8</accession>
<keyword evidence="2" id="KW-1185">Reference proteome</keyword>
<protein>
    <submittedName>
        <fullName evidence="1">Uncharacterized protein</fullName>
    </submittedName>
</protein>
<gene>
    <name evidence="1" type="ORF">KY290_030962</name>
</gene>
<organism evidence="1 2">
    <name type="scientific">Solanum tuberosum</name>
    <name type="common">Potato</name>
    <dbReference type="NCBI Taxonomy" id="4113"/>
    <lineage>
        <taxon>Eukaryota</taxon>
        <taxon>Viridiplantae</taxon>
        <taxon>Streptophyta</taxon>
        <taxon>Embryophyta</taxon>
        <taxon>Tracheophyta</taxon>
        <taxon>Spermatophyta</taxon>
        <taxon>Magnoliopsida</taxon>
        <taxon>eudicotyledons</taxon>
        <taxon>Gunneridae</taxon>
        <taxon>Pentapetalae</taxon>
        <taxon>asterids</taxon>
        <taxon>lamiids</taxon>
        <taxon>Solanales</taxon>
        <taxon>Solanaceae</taxon>
        <taxon>Solanoideae</taxon>
        <taxon>Solaneae</taxon>
        <taxon>Solanum</taxon>
    </lineage>
</organism>
<comment type="caution">
    <text evidence="1">The sequence shown here is derived from an EMBL/GenBank/DDBJ whole genome shotgun (WGS) entry which is preliminary data.</text>
</comment>
<reference evidence="1 2" key="1">
    <citation type="journal article" date="2021" name="bioRxiv">
        <title>Chromosome-scale and haplotype-resolved genome assembly of a tetraploid potato cultivar.</title>
        <authorList>
            <person name="Sun H."/>
            <person name="Jiao W.-B."/>
            <person name="Krause K."/>
            <person name="Campoy J.A."/>
            <person name="Goel M."/>
            <person name="Folz-Donahue K."/>
            <person name="Kukat C."/>
            <person name="Huettel B."/>
            <person name="Schneeberger K."/>
        </authorList>
    </citation>
    <scope>NUCLEOTIDE SEQUENCE [LARGE SCALE GENOMIC DNA]</scope>
    <source>
        <strain evidence="1">SolTubOtavaFocal</strain>
        <tissue evidence="1">Leaves</tissue>
    </source>
</reference>
<evidence type="ECO:0000313" key="1">
    <source>
        <dbReference type="EMBL" id="KAH0742969.1"/>
    </source>
</evidence>
<dbReference type="EMBL" id="JAIVGD010000023">
    <property type="protein sequence ID" value="KAH0742969.1"/>
    <property type="molecule type" value="Genomic_DNA"/>
</dbReference>
<dbReference type="Proteomes" id="UP000826656">
    <property type="component" value="Unassembled WGS sequence"/>
</dbReference>